<dbReference type="AlphaFoldDB" id="A0A286U9J8"/>
<dbReference type="InParanoid" id="A0A286U9J8"/>
<protein>
    <submittedName>
        <fullName evidence="1">Uncharacterized protein</fullName>
    </submittedName>
</protein>
<name>A0A286U9J8_9AGAM</name>
<dbReference type="Proteomes" id="UP000217199">
    <property type="component" value="Unassembled WGS sequence"/>
</dbReference>
<keyword evidence="2" id="KW-1185">Reference proteome</keyword>
<organism evidence="1 2">
    <name type="scientific">Pyrrhoderma noxium</name>
    <dbReference type="NCBI Taxonomy" id="2282107"/>
    <lineage>
        <taxon>Eukaryota</taxon>
        <taxon>Fungi</taxon>
        <taxon>Dikarya</taxon>
        <taxon>Basidiomycota</taxon>
        <taxon>Agaricomycotina</taxon>
        <taxon>Agaricomycetes</taxon>
        <taxon>Hymenochaetales</taxon>
        <taxon>Hymenochaetaceae</taxon>
        <taxon>Pyrrhoderma</taxon>
    </lineage>
</organism>
<comment type="caution">
    <text evidence="1">The sequence shown here is derived from an EMBL/GenBank/DDBJ whole genome shotgun (WGS) entry which is preliminary data.</text>
</comment>
<proteinExistence type="predicted"/>
<sequence length="397" mass="45113">MTWNSDQWLYAPYHHPKQTWDDEQASCHYNPLLLSSGMEYIDENHPYNELSLHDSVHTTNFKSDPEFLTIPSPAGCEDIHKEMGLRLLADVALDNSQSVSDIAVKTEPEDDMRNTIILPRKTPTASKRCITELYPSGTEEITSIEGMVAKSGEQQERRQAKKRVNIKQAFRQLSEEHASADGVLDLRDVRYLSEDLLVCNNGRTDISENLIHVRAFTCALCKPLGENKKLIFLRPRKHRTRNRNKTRYKEPFSDPPVLSPLYFDPEKHKNKLLEGDSVTYEDLNFGCSILRGVSMELSALPLLDYLSMLESTDQSSTINPTKTEDITQKLENYLDNLPAEEILESVLKEAEELERLFTLTGVIDLSNSRNVNTEEAATNLGSLTAKVKNEEEIVVLD</sequence>
<gene>
    <name evidence="1" type="ORF">PNOK_0785800</name>
</gene>
<evidence type="ECO:0000313" key="2">
    <source>
        <dbReference type="Proteomes" id="UP000217199"/>
    </source>
</evidence>
<accession>A0A286U9J8</accession>
<reference evidence="1 2" key="1">
    <citation type="journal article" date="2017" name="Mol. Ecol.">
        <title>Comparative and population genomic landscape of Phellinus noxius: A hypervariable fungus causing root rot in trees.</title>
        <authorList>
            <person name="Chung C.L."/>
            <person name="Lee T.J."/>
            <person name="Akiba M."/>
            <person name="Lee H.H."/>
            <person name="Kuo T.H."/>
            <person name="Liu D."/>
            <person name="Ke H.M."/>
            <person name="Yokoi T."/>
            <person name="Roa M.B."/>
            <person name="Lu M.J."/>
            <person name="Chang Y.Y."/>
            <person name="Ann P.J."/>
            <person name="Tsai J.N."/>
            <person name="Chen C.Y."/>
            <person name="Tzean S.S."/>
            <person name="Ota Y."/>
            <person name="Hattori T."/>
            <person name="Sahashi N."/>
            <person name="Liou R.F."/>
            <person name="Kikuchi T."/>
            <person name="Tsai I.J."/>
        </authorList>
    </citation>
    <scope>NUCLEOTIDE SEQUENCE [LARGE SCALE GENOMIC DNA]</scope>
    <source>
        <strain evidence="1 2">FFPRI411160</strain>
    </source>
</reference>
<dbReference type="EMBL" id="NBII01000008">
    <property type="protein sequence ID" value="PAV16238.1"/>
    <property type="molecule type" value="Genomic_DNA"/>
</dbReference>
<evidence type="ECO:0000313" key="1">
    <source>
        <dbReference type="EMBL" id="PAV16238.1"/>
    </source>
</evidence>